<evidence type="ECO:0008006" key="4">
    <source>
        <dbReference type="Google" id="ProtNLM"/>
    </source>
</evidence>
<dbReference type="EMBL" id="JAULSR010000001">
    <property type="protein sequence ID" value="KAK0635275.1"/>
    <property type="molecule type" value="Genomic_DNA"/>
</dbReference>
<name>A0AA39XKD5_9PEZI</name>
<evidence type="ECO:0000313" key="3">
    <source>
        <dbReference type="Proteomes" id="UP001174934"/>
    </source>
</evidence>
<evidence type="ECO:0000256" key="1">
    <source>
        <dbReference type="SAM" id="MobiDB-lite"/>
    </source>
</evidence>
<sequence>MVPRAAALRPLRRGLLSLQRPAAYQQQVRRYTSEQKQPSPSVSFTHTHPTPSYNSHGTCVSQGEFYKTFGRPVAKCLLLAMFTYQLVFWGWTKLEQDEIKAERQAEISKLEAQVKVLQEDATSAGVDTVKKL</sequence>
<gene>
    <name evidence="2" type="ORF">B0T17DRAFT_515794</name>
</gene>
<dbReference type="AlphaFoldDB" id="A0AA39XKD5"/>
<proteinExistence type="predicted"/>
<protein>
    <recommendedName>
        <fullName evidence="4">Inner membrane assembly complex subunit 17</fullName>
    </recommendedName>
</protein>
<evidence type="ECO:0000313" key="2">
    <source>
        <dbReference type="EMBL" id="KAK0635275.1"/>
    </source>
</evidence>
<organism evidence="2 3">
    <name type="scientific">Bombardia bombarda</name>
    <dbReference type="NCBI Taxonomy" id="252184"/>
    <lineage>
        <taxon>Eukaryota</taxon>
        <taxon>Fungi</taxon>
        <taxon>Dikarya</taxon>
        <taxon>Ascomycota</taxon>
        <taxon>Pezizomycotina</taxon>
        <taxon>Sordariomycetes</taxon>
        <taxon>Sordariomycetidae</taxon>
        <taxon>Sordariales</taxon>
        <taxon>Lasiosphaeriaceae</taxon>
        <taxon>Bombardia</taxon>
    </lineage>
</organism>
<feature type="region of interest" description="Disordered" evidence="1">
    <location>
        <begin position="27"/>
        <end position="49"/>
    </location>
</feature>
<accession>A0AA39XKD5</accession>
<keyword evidence="3" id="KW-1185">Reference proteome</keyword>
<dbReference type="Proteomes" id="UP001174934">
    <property type="component" value="Unassembled WGS sequence"/>
</dbReference>
<comment type="caution">
    <text evidence="2">The sequence shown here is derived from an EMBL/GenBank/DDBJ whole genome shotgun (WGS) entry which is preliminary data.</text>
</comment>
<reference evidence="2" key="1">
    <citation type="submission" date="2023-06" db="EMBL/GenBank/DDBJ databases">
        <title>Genome-scale phylogeny and comparative genomics of the fungal order Sordariales.</title>
        <authorList>
            <consortium name="Lawrence Berkeley National Laboratory"/>
            <person name="Hensen N."/>
            <person name="Bonometti L."/>
            <person name="Westerberg I."/>
            <person name="Brannstrom I.O."/>
            <person name="Guillou S."/>
            <person name="Cros-Aarteil S."/>
            <person name="Calhoun S."/>
            <person name="Haridas S."/>
            <person name="Kuo A."/>
            <person name="Mondo S."/>
            <person name="Pangilinan J."/>
            <person name="Riley R."/>
            <person name="LaButti K."/>
            <person name="Andreopoulos B."/>
            <person name="Lipzen A."/>
            <person name="Chen C."/>
            <person name="Yanf M."/>
            <person name="Daum C."/>
            <person name="Ng V."/>
            <person name="Clum A."/>
            <person name="Steindorff A."/>
            <person name="Ohm R."/>
            <person name="Martin F."/>
            <person name="Silar P."/>
            <person name="Natvig D."/>
            <person name="Lalanne C."/>
            <person name="Gautier V."/>
            <person name="Ament-velasquez S.L."/>
            <person name="Kruys A."/>
            <person name="Hutchinson M.I."/>
            <person name="Powell A.J."/>
            <person name="Barry K."/>
            <person name="Miller A.N."/>
            <person name="Grigoriev I.V."/>
            <person name="Debuchy R."/>
            <person name="Gladieux P."/>
            <person name="Thoren M.H."/>
            <person name="Johannesson H."/>
        </authorList>
    </citation>
    <scope>NUCLEOTIDE SEQUENCE</scope>
    <source>
        <strain evidence="2">SMH3391-2</strain>
    </source>
</reference>